<dbReference type="InterPro" id="IPR006860">
    <property type="entry name" value="FecR"/>
</dbReference>
<organism evidence="3 4">
    <name type="scientific">Spirosoma agri</name>
    <dbReference type="NCBI Taxonomy" id="1987381"/>
    <lineage>
        <taxon>Bacteria</taxon>
        <taxon>Pseudomonadati</taxon>
        <taxon>Bacteroidota</taxon>
        <taxon>Cytophagia</taxon>
        <taxon>Cytophagales</taxon>
        <taxon>Cytophagaceae</taxon>
        <taxon>Spirosoma</taxon>
    </lineage>
</organism>
<evidence type="ECO:0000313" key="3">
    <source>
        <dbReference type="EMBL" id="NEU66333.1"/>
    </source>
</evidence>
<comment type="caution">
    <text evidence="3">The sequence shown here is derived from an EMBL/GenBank/DDBJ whole genome shotgun (WGS) entry which is preliminary data.</text>
</comment>
<evidence type="ECO:0000256" key="1">
    <source>
        <dbReference type="SAM" id="Phobius"/>
    </source>
</evidence>
<dbReference type="RefSeq" id="WP_164035604.1">
    <property type="nucleotide sequence ID" value="NZ_JAAGNZ010000001.1"/>
</dbReference>
<keyword evidence="1" id="KW-0812">Transmembrane</keyword>
<dbReference type="Proteomes" id="UP000477386">
    <property type="component" value="Unassembled WGS sequence"/>
</dbReference>
<dbReference type="PANTHER" id="PTHR30273">
    <property type="entry name" value="PERIPLASMIC SIGNAL SENSOR AND SIGMA FACTOR ACTIVATOR FECR-RELATED"/>
    <property type="match status" value="1"/>
</dbReference>
<dbReference type="GO" id="GO:0016989">
    <property type="term" value="F:sigma factor antagonist activity"/>
    <property type="evidence" value="ECO:0007669"/>
    <property type="project" value="TreeGrafter"/>
</dbReference>
<evidence type="ECO:0000313" key="4">
    <source>
        <dbReference type="Proteomes" id="UP000477386"/>
    </source>
</evidence>
<dbReference type="InterPro" id="IPR012373">
    <property type="entry name" value="Ferrdict_sens_TM"/>
</dbReference>
<protein>
    <submittedName>
        <fullName evidence="3">FecR domain-containing protein</fullName>
    </submittedName>
</protein>
<dbReference type="Pfam" id="PF04773">
    <property type="entry name" value="FecR"/>
    <property type="match status" value="1"/>
</dbReference>
<gene>
    <name evidence="3" type="ORF">GK091_05520</name>
</gene>
<feature type="domain" description="FecR protein" evidence="2">
    <location>
        <begin position="136"/>
        <end position="239"/>
    </location>
</feature>
<dbReference type="Gene3D" id="2.60.120.1440">
    <property type="match status" value="1"/>
</dbReference>
<keyword evidence="1" id="KW-0472">Membrane</keyword>
<dbReference type="EMBL" id="JAAGNZ010000001">
    <property type="protein sequence ID" value="NEU66333.1"/>
    <property type="molecule type" value="Genomic_DNA"/>
</dbReference>
<sequence>MSHKPYSAYTAEEFALDDLFVRWVQHPTDEEVVAYWQIWLSHNPDCTDTVEVARELVETASRSSSSSLTPDETSSVWGRIRESLQTMEDLRPLQPDVRAVVGWWYFLRTVAATLGVILLLGWALWIQYGPGRSIKTIQTTAGPPRTINLPDGSTVRLHANSQLRYDRRGFARQWSEETPRAVWLEGEADFAVAHREDTTSARLFRVHTPDLTVEALGTTFRVQQGPGCTRVALQSGQVNLLLHQQKTIRLNPGDSVEIAAGSVQDLPQ</sequence>
<dbReference type="AlphaFoldDB" id="A0A6M0IH23"/>
<evidence type="ECO:0000259" key="2">
    <source>
        <dbReference type="Pfam" id="PF04773"/>
    </source>
</evidence>
<accession>A0A6M0IH23</accession>
<name>A0A6M0IH23_9BACT</name>
<proteinExistence type="predicted"/>
<dbReference type="PANTHER" id="PTHR30273:SF2">
    <property type="entry name" value="PROTEIN FECR"/>
    <property type="match status" value="1"/>
</dbReference>
<keyword evidence="1" id="KW-1133">Transmembrane helix</keyword>
<keyword evidence="4" id="KW-1185">Reference proteome</keyword>
<feature type="transmembrane region" description="Helical" evidence="1">
    <location>
        <begin position="103"/>
        <end position="125"/>
    </location>
</feature>
<reference evidence="3 4" key="1">
    <citation type="submission" date="2020-02" db="EMBL/GenBank/DDBJ databases">
        <title>Draft genome sequence of two Spirosoma agri KCTC 52727 and Spirosoma terrae KCTC 52035.</title>
        <authorList>
            <person name="Rojas J."/>
            <person name="Ambika Manirajan B."/>
            <person name="Ratering S."/>
            <person name="Suarez C."/>
            <person name="Schnell S."/>
        </authorList>
    </citation>
    <scope>NUCLEOTIDE SEQUENCE [LARGE SCALE GENOMIC DNA]</scope>
    <source>
        <strain evidence="3 4">KCTC 52727</strain>
    </source>
</reference>